<evidence type="ECO:0000256" key="2">
    <source>
        <dbReference type="SAM" id="Phobius"/>
    </source>
</evidence>
<evidence type="ECO:0000313" key="4">
    <source>
        <dbReference type="Proteomes" id="UP001560045"/>
    </source>
</evidence>
<comment type="caution">
    <text evidence="3">The sequence shown here is derived from an EMBL/GenBank/DDBJ whole genome shotgun (WGS) entry which is preliminary data.</text>
</comment>
<feature type="region of interest" description="Disordered" evidence="1">
    <location>
        <begin position="54"/>
        <end position="118"/>
    </location>
</feature>
<evidence type="ECO:0000256" key="1">
    <source>
        <dbReference type="SAM" id="MobiDB-lite"/>
    </source>
</evidence>
<keyword evidence="2" id="KW-0472">Membrane</keyword>
<protein>
    <recommendedName>
        <fullName evidence="5">Sec-independent protein translocase protein TatA</fullName>
    </recommendedName>
</protein>
<organism evidence="3 4">
    <name type="scientific">Geodermatophilus maliterrae</name>
    <dbReference type="NCBI Taxonomy" id="3162531"/>
    <lineage>
        <taxon>Bacteria</taxon>
        <taxon>Bacillati</taxon>
        <taxon>Actinomycetota</taxon>
        <taxon>Actinomycetes</taxon>
        <taxon>Geodermatophilales</taxon>
        <taxon>Geodermatophilaceae</taxon>
        <taxon>Geodermatophilus</taxon>
    </lineage>
</organism>
<keyword evidence="4" id="KW-1185">Reference proteome</keyword>
<dbReference type="EMBL" id="JBFNXQ010000105">
    <property type="protein sequence ID" value="MEX5721088.1"/>
    <property type="molecule type" value="Genomic_DNA"/>
</dbReference>
<sequence length="118" mass="12388">MTLLGSAGLQAVLAAEQQLPEDVGKSGPLGLFLILVLLVASVLLVKSMSGHLKKLPRSFDEDDGPSVVVPDTPAELVDPPRQPGQDVLDSLRRAPRAIEGPRPEGRPGGDGRTDPPAR</sequence>
<keyword evidence="2" id="KW-1133">Transmembrane helix</keyword>
<accession>A0ABV3XKG8</accession>
<evidence type="ECO:0000313" key="3">
    <source>
        <dbReference type="EMBL" id="MEX5721088.1"/>
    </source>
</evidence>
<feature type="transmembrane region" description="Helical" evidence="2">
    <location>
        <begin position="30"/>
        <end position="48"/>
    </location>
</feature>
<dbReference type="Proteomes" id="UP001560045">
    <property type="component" value="Unassembled WGS sequence"/>
</dbReference>
<feature type="compositionally biased region" description="Basic and acidic residues" evidence="1">
    <location>
        <begin position="99"/>
        <end position="118"/>
    </location>
</feature>
<proteinExistence type="predicted"/>
<reference evidence="3 4" key="1">
    <citation type="submission" date="2024-06" db="EMBL/GenBank/DDBJ databases">
        <title>Draft genome sequence of Geodermatophilus badlandi, a novel member of the Geodermatophilaceae isolated from badland sedimentary rocks in the Red desert, Wyoming, USA.</title>
        <authorList>
            <person name="Ben Tekaya S."/>
            <person name="Nouioui I."/>
            <person name="Flores G.M."/>
            <person name="Shaal M.N."/>
            <person name="Bredoire F."/>
            <person name="Basile F."/>
            <person name="Van Diepen L."/>
            <person name="Ward N.L."/>
        </authorList>
    </citation>
    <scope>NUCLEOTIDE SEQUENCE [LARGE SCALE GENOMIC DNA]</scope>
    <source>
        <strain evidence="3 4">WL48A</strain>
    </source>
</reference>
<evidence type="ECO:0008006" key="5">
    <source>
        <dbReference type="Google" id="ProtNLM"/>
    </source>
</evidence>
<gene>
    <name evidence="3" type="ORF">ABQ292_22285</name>
</gene>
<keyword evidence="2" id="KW-0812">Transmembrane</keyword>
<dbReference type="RefSeq" id="WP_369209902.1">
    <property type="nucleotide sequence ID" value="NZ_JBFNXQ010000105.1"/>
</dbReference>
<name>A0ABV3XKG8_9ACTN</name>